<keyword evidence="2" id="KW-0812">Transmembrane</keyword>
<sequence length="64" mass="6776">MTTKAGDVSVLEISTSAPAPTQHRPSTHAGLGDSFDCRGRTLLLLVVVLLLVVLLLLLLLLLRG</sequence>
<evidence type="ECO:0000313" key="3">
    <source>
        <dbReference type="EMBL" id="TNN76025.1"/>
    </source>
</evidence>
<keyword evidence="2" id="KW-0472">Membrane</keyword>
<evidence type="ECO:0000313" key="4">
    <source>
        <dbReference type="Proteomes" id="UP000314294"/>
    </source>
</evidence>
<protein>
    <submittedName>
        <fullName evidence="3">Uncharacterized protein</fullName>
    </submittedName>
</protein>
<comment type="caution">
    <text evidence="3">The sequence shown here is derived from an EMBL/GenBank/DDBJ whole genome shotgun (WGS) entry which is preliminary data.</text>
</comment>
<feature type="transmembrane region" description="Helical" evidence="2">
    <location>
        <begin position="42"/>
        <end position="62"/>
    </location>
</feature>
<dbReference type="AlphaFoldDB" id="A0A4Z2IEL3"/>
<reference evidence="3 4" key="1">
    <citation type="submission" date="2019-03" db="EMBL/GenBank/DDBJ databases">
        <title>First draft genome of Liparis tanakae, snailfish: a comprehensive survey of snailfish specific genes.</title>
        <authorList>
            <person name="Kim W."/>
            <person name="Song I."/>
            <person name="Jeong J.-H."/>
            <person name="Kim D."/>
            <person name="Kim S."/>
            <person name="Ryu S."/>
            <person name="Song J.Y."/>
            <person name="Lee S.K."/>
        </authorList>
    </citation>
    <scope>NUCLEOTIDE SEQUENCE [LARGE SCALE GENOMIC DNA]</scope>
    <source>
        <tissue evidence="3">Muscle</tissue>
    </source>
</reference>
<dbReference type="EMBL" id="SRLO01000097">
    <property type="protein sequence ID" value="TNN76025.1"/>
    <property type="molecule type" value="Genomic_DNA"/>
</dbReference>
<keyword evidence="2" id="KW-1133">Transmembrane helix</keyword>
<feature type="region of interest" description="Disordered" evidence="1">
    <location>
        <begin position="1"/>
        <end position="30"/>
    </location>
</feature>
<keyword evidence="4" id="KW-1185">Reference proteome</keyword>
<dbReference type="Proteomes" id="UP000314294">
    <property type="component" value="Unassembled WGS sequence"/>
</dbReference>
<proteinExistence type="predicted"/>
<evidence type="ECO:0000256" key="1">
    <source>
        <dbReference type="SAM" id="MobiDB-lite"/>
    </source>
</evidence>
<gene>
    <name evidence="3" type="ORF">EYF80_013788</name>
</gene>
<name>A0A4Z2IEL3_9TELE</name>
<accession>A0A4Z2IEL3</accession>
<evidence type="ECO:0000256" key="2">
    <source>
        <dbReference type="SAM" id="Phobius"/>
    </source>
</evidence>
<organism evidence="3 4">
    <name type="scientific">Liparis tanakae</name>
    <name type="common">Tanaka's snailfish</name>
    <dbReference type="NCBI Taxonomy" id="230148"/>
    <lineage>
        <taxon>Eukaryota</taxon>
        <taxon>Metazoa</taxon>
        <taxon>Chordata</taxon>
        <taxon>Craniata</taxon>
        <taxon>Vertebrata</taxon>
        <taxon>Euteleostomi</taxon>
        <taxon>Actinopterygii</taxon>
        <taxon>Neopterygii</taxon>
        <taxon>Teleostei</taxon>
        <taxon>Neoteleostei</taxon>
        <taxon>Acanthomorphata</taxon>
        <taxon>Eupercaria</taxon>
        <taxon>Perciformes</taxon>
        <taxon>Cottioidei</taxon>
        <taxon>Cottales</taxon>
        <taxon>Liparidae</taxon>
        <taxon>Liparis</taxon>
    </lineage>
</organism>